<dbReference type="Proteomes" id="UP001172386">
    <property type="component" value="Unassembled WGS sequence"/>
</dbReference>
<dbReference type="EMBL" id="JAPDRQ010000038">
    <property type="protein sequence ID" value="KAJ9659635.1"/>
    <property type="molecule type" value="Genomic_DNA"/>
</dbReference>
<gene>
    <name evidence="1" type="ORF">H2198_003049</name>
</gene>
<evidence type="ECO:0000313" key="1">
    <source>
        <dbReference type="EMBL" id="KAJ9659635.1"/>
    </source>
</evidence>
<keyword evidence="2" id="KW-1185">Reference proteome</keyword>
<name>A0ACC3AD69_9EURO</name>
<proteinExistence type="predicted"/>
<protein>
    <submittedName>
        <fullName evidence="1">Uncharacterized protein</fullName>
    </submittedName>
</protein>
<sequence length="179" mass="20733">MEGGKAEDFVFKEHSRSSADETTVVQSRQASRETIVKDGESETKVSIVRAHFPTKYDNQIEYTGEDEEDSTDEEQAMVNQQLQSELGAYIKQARQTSKVVKHKTENATVEESYRATWSRSSTETPDSQVVQSCETDQFMLPTSPQNKSITSDKRFSIMSPRQKRRERRKQLRRQLEQFR</sequence>
<organism evidence="1 2">
    <name type="scientific">Neophaeococcomyces mojaviensis</name>
    <dbReference type="NCBI Taxonomy" id="3383035"/>
    <lineage>
        <taxon>Eukaryota</taxon>
        <taxon>Fungi</taxon>
        <taxon>Dikarya</taxon>
        <taxon>Ascomycota</taxon>
        <taxon>Pezizomycotina</taxon>
        <taxon>Eurotiomycetes</taxon>
        <taxon>Chaetothyriomycetidae</taxon>
        <taxon>Chaetothyriales</taxon>
        <taxon>Chaetothyriales incertae sedis</taxon>
        <taxon>Neophaeococcomyces</taxon>
    </lineage>
</organism>
<evidence type="ECO:0000313" key="2">
    <source>
        <dbReference type="Proteomes" id="UP001172386"/>
    </source>
</evidence>
<reference evidence="1" key="1">
    <citation type="submission" date="2022-10" db="EMBL/GenBank/DDBJ databases">
        <title>Culturing micro-colonial fungi from biological soil crusts in the Mojave desert and describing Neophaeococcomyces mojavensis, and introducing the new genera and species Taxawa tesnikishii.</title>
        <authorList>
            <person name="Kurbessoian T."/>
            <person name="Stajich J.E."/>
        </authorList>
    </citation>
    <scope>NUCLEOTIDE SEQUENCE</scope>
    <source>
        <strain evidence="1">JES_112</strain>
    </source>
</reference>
<accession>A0ACC3AD69</accession>
<comment type="caution">
    <text evidence="1">The sequence shown here is derived from an EMBL/GenBank/DDBJ whole genome shotgun (WGS) entry which is preliminary data.</text>
</comment>